<evidence type="ECO:0000313" key="2">
    <source>
        <dbReference type="EMBL" id="KAJ3660281.1"/>
    </source>
</evidence>
<proteinExistence type="predicted"/>
<evidence type="ECO:0000256" key="1">
    <source>
        <dbReference type="SAM" id="MobiDB-lite"/>
    </source>
</evidence>
<dbReference type="Proteomes" id="UP001168821">
    <property type="component" value="Unassembled WGS sequence"/>
</dbReference>
<dbReference type="AlphaFoldDB" id="A0AA38IU03"/>
<reference evidence="2" key="1">
    <citation type="journal article" date="2023" name="G3 (Bethesda)">
        <title>Whole genome assemblies of Zophobas morio and Tenebrio molitor.</title>
        <authorList>
            <person name="Kaur S."/>
            <person name="Stinson S.A."/>
            <person name="diCenzo G.C."/>
        </authorList>
    </citation>
    <scope>NUCLEOTIDE SEQUENCE</scope>
    <source>
        <strain evidence="2">QUZm001</strain>
    </source>
</reference>
<feature type="region of interest" description="Disordered" evidence="1">
    <location>
        <begin position="42"/>
        <end position="67"/>
    </location>
</feature>
<keyword evidence="3" id="KW-1185">Reference proteome</keyword>
<evidence type="ECO:0000313" key="3">
    <source>
        <dbReference type="Proteomes" id="UP001168821"/>
    </source>
</evidence>
<sequence length="115" mass="12937">MRCSLVVLKITNFDEGRIVLIFEKYFLSVFVTSTCRVLLPARSRLRPPPPRPAEAGPHFPQTEPNERFAAPQEINSITKCHPPSYPKNSSHPAILKSKRKTGILPAARVELTTFI</sequence>
<comment type="caution">
    <text evidence="2">The sequence shown here is derived from an EMBL/GenBank/DDBJ whole genome shotgun (WGS) entry which is preliminary data.</text>
</comment>
<gene>
    <name evidence="2" type="ORF">Zmor_004736</name>
</gene>
<dbReference type="EMBL" id="JALNTZ010000002">
    <property type="protein sequence ID" value="KAJ3660281.1"/>
    <property type="molecule type" value="Genomic_DNA"/>
</dbReference>
<organism evidence="2 3">
    <name type="scientific">Zophobas morio</name>
    <dbReference type="NCBI Taxonomy" id="2755281"/>
    <lineage>
        <taxon>Eukaryota</taxon>
        <taxon>Metazoa</taxon>
        <taxon>Ecdysozoa</taxon>
        <taxon>Arthropoda</taxon>
        <taxon>Hexapoda</taxon>
        <taxon>Insecta</taxon>
        <taxon>Pterygota</taxon>
        <taxon>Neoptera</taxon>
        <taxon>Endopterygota</taxon>
        <taxon>Coleoptera</taxon>
        <taxon>Polyphaga</taxon>
        <taxon>Cucujiformia</taxon>
        <taxon>Tenebrionidae</taxon>
        <taxon>Zophobas</taxon>
    </lineage>
</organism>
<name>A0AA38IU03_9CUCU</name>
<accession>A0AA38IU03</accession>
<protein>
    <submittedName>
        <fullName evidence="2">Uncharacterized protein</fullName>
    </submittedName>
</protein>